<organism evidence="1 2">
    <name type="scientific">Hymenobacter lucidus</name>
    <dbReference type="NCBI Taxonomy" id="2880930"/>
    <lineage>
        <taxon>Bacteria</taxon>
        <taxon>Pseudomonadati</taxon>
        <taxon>Bacteroidota</taxon>
        <taxon>Cytophagia</taxon>
        <taxon>Cytophagales</taxon>
        <taxon>Hymenobacteraceae</taxon>
        <taxon>Hymenobacter</taxon>
    </lineage>
</organism>
<keyword evidence="2" id="KW-1185">Reference proteome</keyword>
<protein>
    <submittedName>
        <fullName evidence="1">Uncharacterized protein</fullName>
    </submittedName>
</protein>
<sequence>MKFTGAQIREQGQSFALVLITSQAASTQHTRQEAMQAFSRYFPGVPLILACQGSGGRFTYYGRQDIANFLANLDPRRIPWKEYTFS</sequence>
<accession>A0ABS8AY89</accession>
<dbReference type="EMBL" id="JAJADR010000010">
    <property type="protein sequence ID" value="MCB2410743.1"/>
    <property type="molecule type" value="Genomic_DNA"/>
</dbReference>
<proteinExistence type="predicted"/>
<gene>
    <name evidence="1" type="ORF">LGH74_22330</name>
</gene>
<name>A0ABS8AY89_9BACT</name>
<dbReference type="RefSeq" id="WP_226179938.1">
    <property type="nucleotide sequence ID" value="NZ_JAJADR010000010.1"/>
</dbReference>
<evidence type="ECO:0000313" key="2">
    <source>
        <dbReference type="Proteomes" id="UP001165296"/>
    </source>
</evidence>
<dbReference type="Proteomes" id="UP001165296">
    <property type="component" value="Unassembled WGS sequence"/>
</dbReference>
<comment type="caution">
    <text evidence="1">The sequence shown here is derived from an EMBL/GenBank/DDBJ whole genome shotgun (WGS) entry which is preliminary data.</text>
</comment>
<evidence type="ECO:0000313" key="1">
    <source>
        <dbReference type="EMBL" id="MCB2410743.1"/>
    </source>
</evidence>
<reference evidence="1" key="1">
    <citation type="submission" date="2021-10" db="EMBL/GenBank/DDBJ databases">
        <authorList>
            <person name="Dean J.D."/>
            <person name="Kim M.K."/>
            <person name="Newey C.N."/>
            <person name="Stoker T.S."/>
            <person name="Thompson D.W."/>
            <person name="Grose J.H."/>
        </authorList>
    </citation>
    <scope>NUCLEOTIDE SEQUENCE</scope>
    <source>
        <strain evidence="1">BT178</strain>
    </source>
</reference>